<gene>
    <name evidence="3" type="ORF">EmuJ_000525800</name>
</gene>
<protein>
    <submittedName>
        <fullName evidence="3">Peptidyl prolyl cis trans isomerase h ppih</fullName>
    </submittedName>
</protein>
<proteinExistence type="predicted"/>
<keyword evidence="4" id="KW-1185">Reference proteome</keyword>
<feature type="compositionally biased region" description="Low complexity" evidence="2">
    <location>
        <begin position="322"/>
        <end position="335"/>
    </location>
</feature>
<organism evidence="3 4">
    <name type="scientific">Echinococcus multilocularis</name>
    <name type="common">Fox tapeworm</name>
    <dbReference type="NCBI Taxonomy" id="6211"/>
    <lineage>
        <taxon>Eukaryota</taxon>
        <taxon>Metazoa</taxon>
        <taxon>Spiralia</taxon>
        <taxon>Lophotrochozoa</taxon>
        <taxon>Platyhelminthes</taxon>
        <taxon>Cestoda</taxon>
        <taxon>Eucestoda</taxon>
        <taxon>Cyclophyllidea</taxon>
        <taxon>Taeniidae</taxon>
        <taxon>Echinococcus</taxon>
    </lineage>
</organism>
<dbReference type="GO" id="GO:0016853">
    <property type="term" value="F:isomerase activity"/>
    <property type="evidence" value="ECO:0007669"/>
    <property type="project" value="UniProtKB-KW"/>
</dbReference>
<evidence type="ECO:0000256" key="1">
    <source>
        <dbReference type="SAM" id="Coils"/>
    </source>
</evidence>
<dbReference type="Proteomes" id="UP000017246">
    <property type="component" value="Unassembled WGS sequence"/>
</dbReference>
<feature type="coiled-coil region" evidence="1">
    <location>
        <begin position="97"/>
        <end position="199"/>
    </location>
</feature>
<feature type="compositionally biased region" description="Polar residues" evidence="2">
    <location>
        <begin position="522"/>
        <end position="533"/>
    </location>
</feature>
<accession>A0A068XZW0</accession>
<dbReference type="STRING" id="6211.A0A068XZW0"/>
<feature type="region of interest" description="Disordered" evidence="2">
    <location>
        <begin position="454"/>
        <end position="543"/>
    </location>
</feature>
<sequence>MIQILLNERLMEGVNHEDHNFRSDLLISKSCENACCRRVSEHALRLMHATSLLKSCILQQHQNQAYLSSQTHFEDTDAVLLRARTDCAALQLQVRAGLSLQREVQQLRKELEFHRETIDNYKQLLSDGNSLREELRSELTQARKSASVARAALEQEKRHQIPQVNLLTSVPFDGVSRWLEVYKEENTKLRESIRILTSREMELSGVISRVEDYIKEEVDRLVRPKSQKTDVVFSGSWFMGLLGLLGLPCPSALRYKLTATSVRSPPSEPRRQPSKRCRLNSSISKPLSKHSSALESILSELDEACADAAVQTPDKRLEQRSRTFSSSASSSTFVKVSRESRSRKAKRLRRDNNASSSPPTQLPAKDAQGDVSPILSQKSRKLPEIGMCFSLSDQRKSRRHNERQESLRIPSFALRSDVQSLEQIPIENVSPPLQKSTVDLDEMEASPVVENHPFIESGFSSPVLRPSSPTKPRKITNGEMEPEEANSLGKNGNGVGPPEKNPVTKSPQLLKTSPHFGLSPTDRVQTRPTVSATRQKKPRSPPTSLAEIITAKFSKAVFNWFNDITTYEIVKMAPSRLRSQVAESKTVLPPPMKENRKEDTPCKLSIPLGSCVGMESGIISTPQPQSLLEGLTAHFAGQRAFSHHSTSNISMDVVCEALIQALELIPSADTSLTSPPDPVFRAASLLKAVGMPQDTSAFTLWFRFRLHVKKKRRFLPRTPLQIYRLAQAAFLTCDPSRRSDLLYQLATFLSFNEYSTTPISCLLLASYHVASTPMSSLDSVYQFLAWKEAEESADVEFVSTLRNTSCWSSTPTVTSLRDLVSDLVDNFCYARGNNADDSSRALLLILTAHAFTDLEVKKSSTYRFGLVGWLLRARLINWINALIKSVGEDSTLQLILRVCSLSIDVILLTVQLDLRRSSTPSNKKLSACQRGVLACCERLFEVLLSLLPTSSQHLPLVVFCLLRLVPCLTDDQTAKLSGLLRDLPTDDLSTPNAIGISSILPPLQSACISRSFERLQIPLAQPLAHWMRRILSSFSPPNL</sequence>
<evidence type="ECO:0000256" key="2">
    <source>
        <dbReference type="SAM" id="MobiDB-lite"/>
    </source>
</evidence>
<keyword evidence="3" id="KW-0413">Isomerase</keyword>
<reference evidence="3" key="2">
    <citation type="submission" date="2015-11" db="EMBL/GenBank/DDBJ databases">
        <authorList>
            <person name="Zhang Y."/>
            <person name="Guo Z."/>
        </authorList>
    </citation>
    <scope>NUCLEOTIDE SEQUENCE</scope>
</reference>
<evidence type="ECO:0000313" key="4">
    <source>
        <dbReference type="Proteomes" id="UP000017246"/>
    </source>
</evidence>
<feature type="region of interest" description="Disordered" evidence="2">
    <location>
        <begin position="261"/>
        <end position="285"/>
    </location>
</feature>
<dbReference type="AlphaFoldDB" id="A0A068XZW0"/>
<keyword evidence="1" id="KW-0175">Coiled coil</keyword>
<evidence type="ECO:0000313" key="3">
    <source>
        <dbReference type="EMBL" id="CDS37963.1"/>
    </source>
</evidence>
<dbReference type="OrthoDB" id="6240440at2759"/>
<dbReference type="EMBL" id="LN902847">
    <property type="protein sequence ID" value="CDS37963.1"/>
    <property type="molecule type" value="Genomic_DNA"/>
</dbReference>
<feature type="region of interest" description="Disordered" evidence="2">
    <location>
        <begin position="312"/>
        <end position="377"/>
    </location>
</feature>
<dbReference type="OMA" id="SCENACC"/>
<reference evidence="3" key="1">
    <citation type="journal article" date="2013" name="Nature">
        <title>The genomes of four tapeworm species reveal adaptations to parasitism.</title>
        <authorList>
            <person name="Tsai I.J."/>
            <person name="Zarowiecki M."/>
            <person name="Holroyd N."/>
            <person name="Garciarrubio A."/>
            <person name="Sanchez-Flores A."/>
            <person name="Brooks K.L."/>
            <person name="Tracey A."/>
            <person name="Bobes R.J."/>
            <person name="Fragoso G."/>
            <person name="Sciutto E."/>
            <person name="Aslett M."/>
            <person name="Beasley H."/>
            <person name="Bennett H.M."/>
            <person name="Cai J."/>
            <person name="Camicia F."/>
            <person name="Clark R."/>
            <person name="Cucher M."/>
            <person name="De Silva N."/>
            <person name="Day T.A."/>
            <person name="Deplazes P."/>
            <person name="Estrada K."/>
            <person name="Fernandez C."/>
            <person name="Holland P.W."/>
            <person name="Hou J."/>
            <person name="Hu S."/>
            <person name="Huckvale T."/>
            <person name="Hung S.S."/>
            <person name="Kamenetzky L."/>
            <person name="Keane J.A."/>
            <person name="Kiss F."/>
            <person name="Koziol U."/>
            <person name="Lambert O."/>
            <person name="Liu K."/>
            <person name="Luo X."/>
            <person name="Luo Y."/>
            <person name="Macchiaroli N."/>
            <person name="Nichol S."/>
            <person name="Paps J."/>
            <person name="Parkinson J."/>
            <person name="Pouchkina-Stantcheva N."/>
            <person name="Riddiford N."/>
            <person name="Rosenzvit M."/>
            <person name="Salinas G."/>
            <person name="Wasmuth J.D."/>
            <person name="Zamanian M."/>
            <person name="Zheng Y."/>
            <person name="Cai X."/>
            <person name="Soberon X."/>
            <person name="Olson P.D."/>
            <person name="Laclette J.P."/>
            <person name="Brehm K."/>
            <person name="Berriman M."/>
            <person name="Garciarrubio A."/>
            <person name="Bobes R.J."/>
            <person name="Fragoso G."/>
            <person name="Sanchez-Flores A."/>
            <person name="Estrada K."/>
            <person name="Cevallos M.A."/>
            <person name="Morett E."/>
            <person name="Gonzalez V."/>
            <person name="Portillo T."/>
            <person name="Ochoa-Leyva A."/>
            <person name="Jose M.V."/>
            <person name="Sciutto E."/>
            <person name="Landa A."/>
            <person name="Jimenez L."/>
            <person name="Valdes V."/>
            <person name="Carrero J.C."/>
            <person name="Larralde C."/>
            <person name="Morales-Montor J."/>
            <person name="Limon-Lason J."/>
            <person name="Soberon X."/>
            <person name="Laclette J.P."/>
        </authorList>
    </citation>
    <scope>NUCLEOTIDE SEQUENCE [LARGE SCALE GENOMIC DNA]</scope>
</reference>
<name>A0A068XZW0_ECHMU</name>